<evidence type="ECO:0000313" key="2">
    <source>
        <dbReference type="Proteomes" id="UP000248291"/>
    </source>
</evidence>
<accession>A0AAN4PYU8</accession>
<comment type="caution">
    <text evidence="1">The sequence shown here is derived from an EMBL/GenBank/DDBJ whole genome shotgun (WGS) entry which is preliminary data.</text>
</comment>
<name>A0AAN4PYU8_PSESF</name>
<protein>
    <submittedName>
        <fullName evidence="1">Transcriptional regulator</fullName>
    </submittedName>
</protein>
<sequence>MLCHMVCVNRLECLCIAVIPVCGYPPARHMLGRRIANALNGVALEHTIRNDYQLIVKWDGMLDANFGTQRVLLCPHF</sequence>
<evidence type="ECO:0000313" key="1">
    <source>
        <dbReference type="EMBL" id="GBH14167.1"/>
    </source>
</evidence>
<dbReference type="Proteomes" id="UP000248291">
    <property type="component" value="Unassembled WGS sequence"/>
</dbReference>
<gene>
    <name evidence="1" type="ORF">KPSA3_00052</name>
</gene>
<dbReference type="AlphaFoldDB" id="A0AAN4PYU8"/>
<proteinExistence type="predicted"/>
<dbReference type="EMBL" id="BGKA01000002">
    <property type="protein sequence ID" value="GBH14167.1"/>
    <property type="molecule type" value="Genomic_DNA"/>
</dbReference>
<organism evidence="1 2">
    <name type="scientific">Pseudomonas syringae pv. actinidiae</name>
    <dbReference type="NCBI Taxonomy" id="103796"/>
    <lineage>
        <taxon>Bacteria</taxon>
        <taxon>Pseudomonadati</taxon>
        <taxon>Pseudomonadota</taxon>
        <taxon>Gammaproteobacteria</taxon>
        <taxon>Pseudomonadales</taxon>
        <taxon>Pseudomonadaceae</taxon>
        <taxon>Pseudomonas</taxon>
        <taxon>Pseudomonas syringae</taxon>
    </lineage>
</organism>
<reference evidence="1 2" key="1">
    <citation type="submission" date="2018-04" db="EMBL/GenBank/DDBJ databases">
        <title>Draft genome sequence of Pseudomonas syringae pv. actinidiae biovar 3 strains isolated from kiwifruit in Kagawa prefecture.</title>
        <authorList>
            <person name="Tabuchi M."/>
            <person name="Saito M."/>
            <person name="Fujiwara S."/>
            <person name="Sasa N."/>
            <person name="Akimitsu K."/>
            <person name="Gomi K."/>
            <person name="Konishi-Sugita S."/>
            <person name="Hamano K."/>
            <person name="Kataoka I."/>
        </authorList>
    </citation>
    <scope>NUCLEOTIDE SEQUENCE [LARGE SCALE GENOMIC DNA]</scope>
    <source>
        <strain evidence="1 2">MAFF212211</strain>
    </source>
</reference>